<dbReference type="AlphaFoldDB" id="A0AAW0EP91"/>
<feature type="compositionally biased region" description="Basic and acidic residues" evidence="1">
    <location>
        <begin position="577"/>
        <end position="587"/>
    </location>
</feature>
<feature type="compositionally biased region" description="Low complexity" evidence="1">
    <location>
        <begin position="63"/>
        <end position="82"/>
    </location>
</feature>
<feature type="region of interest" description="Disordered" evidence="1">
    <location>
        <begin position="368"/>
        <end position="475"/>
    </location>
</feature>
<feature type="region of interest" description="Disordered" evidence="1">
    <location>
        <begin position="1"/>
        <end position="21"/>
    </location>
</feature>
<dbReference type="EMBL" id="JAECZO010000049">
    <property type="protein sequence ID" value="KAK7195199.1"/>
    <property type="molecule type" value="Genomic_DNA"/>
</dbReference>
<evidence type="ECO:0000313" key="2">
    <source>
        <dbReference type="EMBL" id="KAK7195199.1"/>
    </source>
</evidence>
<feature type="compositionally biased region" description="Low complexity" evidence="1">
    <location>
        <begin position="394"/>
        <end position="418"/>
    </location>
</feature>
<feature type="region of interest" description="Disordered" evidence="1">
    <location>
        <begin position="61"/>
        <end position="105"/>
    </location>
</feature>
<feature type="region of interest" description="Disordered" evidence="1">
    <location>
        <begin position="223"/>
        <end position="255"/>
    </location>
</feature>
<sequence length="802" mass="85343">MAHTLVDAVSQPPTAGGSPAGRLEDVAVCLFTLLYSPPLSLSALVRAGLLTEERGLRGLDWDAAPSPHSPVAAASAGAAPSSTTGREAPPPTRPHFTTSTTAFEPPTSSAAATAVHMSAESLARHVAGLYAAHPPYELRDALHRAASRLGCPTYQDPVSNDIVATADALRKREALVSLYTELAQSAQPRSSAGDAAAPDPELARWERGLHVLLGCHHQRERHCPHRTLDSRRRARQRRQHHRGHHHGSTNAHDDAAVDTFSRSYRALTRGEVSVALRFVQHLLRTQPQPRRAPVDGRPSGAPDRRTHRADAAVEHVTLREQQPQQQPQQQQQQQRRSTAMAATAVTSLDCMNGLQEVVGEVTAAQHERHAAAAAAARDHRSRSPQRPQRALGTDSSSSSGGDSSSSSSSSSDSSSSSSFSCVSLSDRDGEDDSLLLPRDGDDEDGDEDGDEGSEEGEGSSDHHHHHEDDTSAAAEQRVADPFTSLTVARLASAVLTSSPPSPPPPPSTSPHLLSVDNAQQRPFTIAELTTGAAADVLRLPRYAQTHEMNRLAGQRRRTCYRDPHTGCLVHTSYYHSELTRRHEEVRRPGNGAERQQQQLQRRHSRGAARGMADATPHDPTAQRWEVGSGGGGEGSDDDDDAGDDAADVVHFLMALDAEEAATMTAPVPASHGGDLYRSSGVAMLDEAPGSSASATSLSDADDGDAAQHQRLLLRSAAAVVGDDGAAGVARNTAGVVVRVNTVREILAWGSRGSSSSAAAPRRSGQAEADRDGGDEEAAEEELLLRQHEASLDLFSYLDYAGL</sequence>
<reference evidence="2 3" key="1">
    <citation type="journal article" date="2021" name="MBio">
        <title>A New Model Trypanosomatid, Novymonas esmeraldas: Genomic Perception of Its 'Candidatus Pandoraea novymonadis' Endosymbiont.</title>
        <authorList>
            <person name="Zakharova A."/>
            <person name="Saura A."/>
            <person name="Butenko A."/>
            <person name="Podesvova L."/>
            <person name="Warmusova S."/>
            <person name="Kostygov A.Y."/>
            <person name="Nenarokova A."/>
            <person name="Lukes J."/>
            <person name="Opperdoes F.R."/>
            <person name="Yurchenko V."/>
        </authorList>
    </citation>
    <scope>NUCLEOTIDE SEQUENCE [LARGE SCALE GENOMIC DNA]</scope>
    <source>
        <strain evidence="2 3">E262AT.01</strain>
    </source>
</reference>
<feature type="compositionally biased region" description="Acidic residues" evidence="1">
    <location>
        <begin position="440"/>
        <end position="458"/>
    </location>
</feature>
<keyword evidence="3" id="KW-1185">Reference proteome</keyword>
<evidence type="ECO:0000256" key="1">
    <source>
        <dbReference type="SAM" id="MobiDB-lite"/>
    </source>
</evidence>
<feature type="compositionally biased region" description="Low complexity" evidence="1">
    <location>
        <begin position="752"/>
        <end position="766"/>
    </location>
</feature>
<feature type="region of interest" description="Disordered" evidence="1">
    <location>
        <begin position="285"/>
        <end position="340"/>
    </location>
</feature>
<feature type="compositionally biased region" description="Polar residues" evidence="1">
    <location>
        <begin position="95"/>
        <end position="105"/>
    </location>
</feature>
<name>A0AAW0EP91_9TRYP</name>
<feature type="compositionally biased region" description="Basic and acidic residues" evidence="1">
    <location>
        <begin position="302"/>
        <end position="318"/>
    </location>
</feature>
<accession>A0AAW0EP91</accession>
<organism evidence="2 3">
    <name type="scientific">Novymonas esmeraldas</name>
    <dbReference type="NCBI Taxonomy" id="1808958"/>
    <lineage>
        <taxon>Eukaryota</taxon>
        <taxon>Discoba</taxon>
        <taxon>Euglenozoa</taxon>
        <taxon>Kinetoplastea</taxon>
        <taxon>Metakinetoplastina</taxon>
        <taxon>Trypanosomatida</taxon>
        <taxon>Trypanosomatidae</taxon>
        <taxon>Novymonas</taxon>
    </lineage>
</organism>
<proteinExistence type="predicted"/>
<feature type="region of interest" description="Disordered" evidence="1">
    <location>
        <begin position="494"/>
        <end position="514"/>
    </location>
</feature>
<protein>
    <submittedName>
        <fullName evidence="2">Uncharacterized protein</fullName>
    </submittedName>
</protein>
<feature type="compositionally biased region" description="Acidic residues" evidence="1">
    <location>
        <begin position="634"/>
        <end position="643"/>
    </location>
</feature>
<evidence type="ECO:0000313" key="3">
    <source>
        <dbReference type="Proteomes" id="UP001430356"/>
    </source>
</evidence>
<comment type="caution">
    <text evidence="2">The sequence shown here is derived from an EMBL/GenBank/DDBJ whole genome shotgun (WGS) entry which is preliminary data.</text>
</comment>
<feature type="compositionally biased region" description="Pro residues" evidence="1">
    <location>
        <begin position="499"/>
        <end position="508"/>
    </location>
</feature>
<feature type="compositionally biased region" description="Basic residues" evidence="1">
    <location>
        <begin position="232"/>
        <end position="247"/>
    </location>
</feature>
<feature type="region of interest" description="Disordered" evidence="1">
    <location>
        <begin position="752"/>
        <end position="778"/>
    </location>
</feature>
<feature type="region of interest" description="Disordered" evidence="1">
    <location>
        <begin position="577"/>
        <end position="643"/>
    </location>
</feature>
<gene>
    <name evidence="2" type="ORF">NESM_000444900</name>
</gene>
<feature type="compositionally biased region" description="Low complexity" evidence="1">
    <location>
        <begin position="321"/>
        <end position="334"/>
    </location>
</feature>
<dbReference type="Proteomes" id="UP001430356">
    <property type="component" value="Unassembled WGS sequence"/>
</dbReference>